<protein>
    <submittedName>
        <fullName evidence="1">Uncharacterized protein</fullName>
    </submittedName>
</protein>
<dbReference type="AlphaFoldDB" id="A0A4Y2PUB6"/>
<dbReference type="Proteomes" id="UP000499080">
    <property type="component" value="Unassembled WGS sequence"/>
</dbReference>
<dbReference type="EMBL" id="BGPR01011964">
    <property type="protein sequence ID" value="GBN53847.1"/>
    <property type="molecule type" value="Genomic_DNA"/>
</dbReference>
<accession>A0A4Y2PUB6</accession>
<reference evidence="1 2" key="1">
    <citation type="journal article" date="2019" name="Sci. Rep.">
        <title>Orb-weaving spider Araneus ventricosus genome elucidates the spidroin gene catalogue.</title>
        <authorList>
            <person name="Kono N."/>
            <person name="Nakamura H."/>
            <person name="Ohtoshi R."/>
            <person name="Moran D.A.P."/>
            <person name="Shinohara A."/>
            <person name="Yoshida Y."/>
            <person name="Fujiwara M."/>
            <person name="Mori M."/>
            <person name="Tomita M."/>
            <person name="Arakawa K."/>
        </authorList>
    </citation>
    <scope>NUCLEOTIDE SEQUENCE [LARGE SCALE GENOMIC DNA]</scope>
</reference>
<keyword evidence="2" id="KW-1185">Reference proteome</keyword>
<organism evidence="1 2">
    <name type="scientific">Araneus ventricosus</name>
    <name type="common">Orbweaver spider</name>
    <name type="synonym">Epeira ventricosa</name>
    <dbReference type="NCBI Taxonomy" id="182803"/>
    <lineage>
        <taxon>Eukaryota</taxon>
        <taxon>Metazoa</taxon>
        <taxon>Ecdysozoa</taxon>
        <taxon>Arthropoda</taxon>
        <taxon>Chelicerata</taxon>
        <taxon>Arachnida</taxon>
        <taxon>Araneae</taxon>
        <taxon>Araneomorphae</taxon>
        <taxon>Entelegynae</taxon>
        <taxon>Araneoidea</taxon>
        <taxon>Araneidae</taxon>
        <taxon>Araneus</taxon>
    </lineage>
</organism>
<comment type="caution">
    <text evidence="1">The sequence shown here is derived from an EMBL/GenBank/DDBJ whole genome shotgun (WGS) entry which is preliminary data.</text>
</comment>
<evidence type="ECO:0000313" key="2">
    <source>
        <dbReference type="Proteomes" id="UP000499080"/>
    </source>
</evidence>
<gene>
    <name evidence="1" type="ORF">AVEN_89969_1</name>
</gene>
<sequence>MQEVRFNSLQVHIHGRYSVQLGFEPESRCKKSDLTHCSSTCTADIQCSWVLNLEHSSSEAEALSLGHHVYLILLQIENMLPRWKKYYSYTTGAFSYTYTNDEFSV</sequence>
<proteinExistence type="predicted"/>
<evidence type="ECO:0000313" key="1">
    <source>
        <dbReference type="EMBL" id="GBN53847.1"/>
    </source>
</evidence>
<name>A0A4Y2PUB6_ARAVE</name>